<evidence type="ECO:0000313" key="2">
    <source>
        <dbReference type="Proteomes" id="UP000248925"/>
    </source>
</evidence>
<evidence type="ECO:0000313" key="1">
    <source>
        <dbReference type="EMBL" id="PZM14668.1"/>
    </source>
</evidence>
<reference evidence="1 2" key="1">
    <citation type="journal article" date="2018" name="Sci. Rep.">
        <title>Rhizobium tumorigenes sp. nov., a novel plant tumorigenic bacterium isolated from cane gall tumors on thornless blackberry.</title>
        <authorList>
            <person name="Kuzmanovi N."/>
            <person name="Smalla K."/>
            <person name="Gronow S."/>
            <person name="PuBawska J."/>
        </authorList>
    </citation>
    <scope>NUCLEOTIDE SEQUENCE [LARGE SCALE GENOMIC DNA]</scope>
    <source>
        <strain evidence="1 2">CCBAU 85046</strain>
    </source>
</reference>
<protein>
    <submittedName>
        <fullName evidence="1">Adenylate cyclase</fullName>
    </submittedName>
</protein>
<keyword evidence="2" id="KW-1185">Reference proteome</keyword>
<name>A0A2W4CV01_9HYPH</name>
<gene>
    <name evidence="1" type="ORF">CPY51_09955</name>
</gene>
<dbReference type="OrthoDB" id="5342145at2"/>
<comment type="caution">
    <text evidence="1">The sequence shown here is derived from an EMBL/GenBank/DDBJ whole genome shotgun (WGS) entry which is preliminary data.</text>
</comment>
<sequence>MVDQTNDDFFSALPVFTRFEGVTDDGNYRPLPDTWFLAVADIVSSTQAIAAGRYKAVNMAGASVISAVINALDRGDFPFVFGGDGALVAIPHSGGERVREALGAVQAWVADDLQLSLRTALVPMSDVRAQGLDVRVARFSPSDLVSYAMFSGGGASWAEAQMKAGKYGIDRAPDKTRPDLTGLSCRWNPIEARNGQIVSIIAKPGTAGNGEEFQRLVTDVIGISMEQRRDGHPVPADGPDLALALSGVEVEARATAPKGKLFQRKLAILSQIGLVFVLHKLGITLGKFDARRYKRDVAANSDFRKFDDGLKMTIDVDDDHLSRIKARLQEAENQGVCRYGLHRQSSALMTCFVPTPLSRDHMHFIDGANGGYAMAAAELSAKRLPGRTTTTVVDEASIPSLDLS</sequence>
<dbReference type="InterPro" id="IPR021445">
    <property type="entry name" value="DUF3095"/>
</dbReference>
<dbReference type="EMBL" id="PCDP01000031">
    <property type="protein sequence ID" value="PZM14668.1"/>
    <property type="molecule type" value="Genomic_DNA"/>
</dbReference>
<accession>A0A2W4CV01</accession>
<proteinExistence type="predicted"/>
<dbReference type="AlphaFoldDB" id="A0A2W4CV01"/>
<dbReference type="Pfam" id="PF11294">
    <property type="entry name" value="DUF3095"/>
    <property type="match status" value="1"/>
</dbReference>
<dbReference type="RefSeq" id="WP_111160098.1">
    <property type="nucleotide sequence ID" value="NZ_PCDP01000031.1"/>
</dbReference>
<dbReference type="Proteomes" id="UP000248925">
    <property type="component" value="Unassembled WGS sequence"/>
</dbReference>
<organism evidence="1 2">
    <name type="scientific">Rhizobium tubonense</name>
    <dbReference type="NCBI Taxonomy" id="484088"/>
    <lineage>
        <taxon>Bacteria</taxon>
        <taxon>Pseudomonadati</taxon>
        <taxon>Pseudomonadota</taxon>
        <taxon>Alphaproteobacteria</taxon>
        <taxon>Hyphomicrobiales</taxon>
        <taxon>Rhizobiaceae</taxon>
        <taxon>Rhizobium/Agrobacterium group</taxon>
        <taxon>Rhizobium</taxon>
    </lineage>
</organism>